<feature type="compositionally biased region" description="Basic and acidic residues" evidence="7">
    <location>
        <begin position="1047"/>
        <end position="1062"/>
    </location>
</feature>
<keyword evidence="3" id="KW-0347">Helicase</keyword>
<dbReference type="InterPro" id="IPR016135">
    <property type="entry name" value="UBQ-conjugating_enzyme/RWD"/>
</dbReference>
<feature type="region of interest" description="Disordered" evidence="7">
    <location>
        <begin position="591"/>
        <end position="656"/>
    </location>
</feature>
<dbReference type="eggNOG" id="KOG0920">
    <property type="taxonomic scope" value="Eukaryota"/>
</dbReference>
<dbReference type="GO" id="GO:0016787">
    <property type="term" value="F:hydrolase activity"/>
    <property type="evidence" value="ECO:0007669"/>
    <property type="project" value="UniProtKB-KW"/>
</dbReference>
<feature type="compositionally biased region" description="Basic and acidic residues" evidence="7">
    <location>
        <begin position="953"/>
        <end position="962"/>
    </location>
</feature>
<dbReference type="GeneID" id="19017160"/>
<dbReference type="PROSITE" id="PS51192">
    <property type="entry name" value="HELICASE_ATP_BIND_1"/>
    <property type="match status" value="1"/>
</dbReference>
<evidence type="ECO:0000256" key="3">
    <source>
        <dbReference type="ARBA" id="ARBA00022806"/>
    </source>
</evidence>
<dbReference type="SMART" id="SM00487">
    <property type="entry name" value="DEXDc"/>
    <property type="match status" value="1"/>
</dbReference>
<dbReference type="InterPro" id="IPR011545">
    <property type="entry name" value="DEAD/DEAH_box_helicase_dom"/>
</dbReference>
<evidence type="ECO:0000256" key="4">
    <source>
        <dbReference type="ARBA" id="ARBA00022840"/>
    </source>
</evidence>
<feature type="region of interest" description="Disordered" evidence="7">
    <location>
        <begin position="254"/>
        <end position="279"/>
    </location>
</feature>
<dbReference type="Pfam" id="PF00271">
    <property type="entry name" value="Helicase_C"/>
    <property type="match status" value="1"/>
</dbReference>
<evidence type="ECO:0000259" key="8">
    <source>
        <dbReference type="PROSITE" id="PS51192"/>
    </source>
</evidence>
<dbReference type="PANTHER" id="PTHR18934:SF145">
    <property type="entry name" value="ATP-DEPENDENT RNA HELICASE DHX57-RELATED"/>
    <property type="match status" value="1"/>
</dbReference>
<evidence type="ECO:0000313" key="10">
    <source>
        <dbReference type="EMBL" id="CCO14974.1"/>
    </source>
</evidence>
<evidence type="ECO:0000313" key="11">
    <source>
        <dbReference type="Proteomes" id="UP000198341"/>
    </source>
</evidence>
<feature type="compositionally biased region" description="Low complexity" evidence="7">
    <location>
        <begin position="1033"/>
        <end position="1043"/>
    </location>
</feature>
<feature type="domain" description="Helicase C-terminal" evidence="9">
    <location>
        <begin position="1107"/>
        <end position="1290"/>
    </location>
</feature>
<evidence type="ECO:0000256" key="1">
    <source>
        <dbReference type="ARBA" id="ARBA00022741"/>
    </source>
</evidence>
<feature type="domain" description="Helicase ATP-binding" evidence="8">
    <location>
        <begin position="707"/>
        <end position="874"/>
    </location>
</feature>
<dbReference type="SUPFAM" id="SSF54495">
    <property type="entry name" value="UBC-like"/>
    <property type="match status" value="1"/>
</dbReference>
<dbReference type="InterPro" id="IPR014001">
    <property type="entry name" value="Helicase_ATP-bd"/>
</dbReference>
<dbReference type="CDD" id="cd18791">
    <property type="entry name" value="SF2_C_RHA"/>
    <property type="match status" value="1"/>
</dbReference>
<dbReference type="InterPro" id="IPR027417">
    <property type="entry name" value="P-loop_NTPase"/>
</dbReference>
<dbReference type="Gene3D" id="3.10.110.10">
    <property type="entry name" value="Ubiquitin Conjugating Enzyme"/>
    <property type="match status" value="1"/>
</dbReference>
<reference evidence="10 11" key="1">
    <citation type="submission" date="2011-10" db="EMBL/GenBank/DDBJ databases">
        <authorList>
            <person name="Genoscope - CEA"/>
        </authorList>
    </citation>
    <scope>NUCLEOTIDE SEQUENCE [LARGE SCALE GENOMIC DNA]</scope>
    <source>
        <strain evidence="10 11">RCC 1105</strain>
    </source>
</reference>
<dbReference type="FunFam" id="3.40.50.300:FF:000526">
    <property type="entry name" value="DExH-box ATP-dependent RNA helicase DExH3"/>
    <property type="match status" value="1"/>
</dbReference>
<dbReference type="Proteomes" id="UP000198341">
    <property type="component" value="Chromosome 2"/>
</dbReference>
<dbReference type="STRING" id="41875.K8EB32"/>
<organism evidence="10 11">
    <name type="scientific">Bathycoccus prasinos</name>
    <dbReference type="NCBI Taxonomy" id="41875"/>
    <lineage>
        <taxon>Eukaryota</taxon>
        <taxon>Viridiplantae</taxon>
        <taxon>Chlorophyta</taxon>
        <taxon>Mamiellophyceae</taxon>
        <taxon>Mamiellales</taxon>
        <taxon>Bathycoccaceae</taxon>
        <taxon>Bathycoccus</taxon>
    </lineage>
</organism>
<evidence type="ECO:0000256" key="7">
    <source>
        <dbReference type="SAM" id="MobiDB-lite"/>
    </source>
</evidence>
<accession>K8EB32</accession>
<dbReference type="SMART" id="SM00490">
    <property type="entry name" value="HELICc"/>
    <property type="match status" value="1"/>
</dbReference>
<dbReference type="SUPFAM" id="SSF52540">
    <property type="entry name" value="P-loop containing nucleoside triphosphate hydrolases"/>
    <property type="match status" value="1"/>
</dbReference>
<protein>
    <recommendedName>
        <fullName evidence="12">ATP-dependent RNA helicase DHX57</fullName>
    </recommendedName>
</protein>
<evidence type="ECO:0000256" key="6">
    <source>
        <dbReference type="ARBA" id="ARBA00060772"/>
    </source>
</evidence>
<dbReference type="Pfam" id="PF21010">
    <property type="entry name" value="HA2_C"/>
    <property type="match status" value="1"/>
</dbReference>
<evidence type="ECO:0008006" key="12">
    <source>
        <dbReference type="Google" id="ProtNLM"/>
    </source>
</evidence>
<feature type="compositionally biased region" description="Basic and acidic residues" evidence="7">
    <location>
        <begin position="641"/>
        <end position="650"/>
    </location>
</feature>
<dbReference type="EMBL" id="FO082277">
    <property type="protein sequence ID" value="CCO14974.1"/>
    <property type="molecule type" value="Genomic_DNA"/>
</dbReference>
<keyword evidence="1" id="KW-0547">Nucleotide-binding</keyword>
<sequence length="1670" mass="187502">MGGPRKELMKKKKGIVATGGMSNKADANWSELKKIDLQCPYCDRDPFKQRDRLKMHIERHHKEELEKEFNAESGGKEVKIDAKDAVKMLAQKQKDLLEMKLAEKSKQQSDKAKGIDPSAININTTTTNPKDRSAKKITVDTAPVVRASVKQPRTILEEFANKKKDIRKPRYVPQEKKESSTTTGDNKWICKVILPDKYKPDSDIVLWMNDAAPSKEEAIQRGATLALARYATNLPLQRLLPHDYKQRFENYEKEEKTRLEKKEKREKRELERKNRKPKPKRVIPTLHMSEEKRLMVEELLRTFESEESLTITQHHRSYDDFSVLHETDEEIANPEVEALTKRLEECGFEKSDATIAVKQSKDFAYESALDWLVINIPESRLPAKFAPKAMNDPIFLLNNANKPMEASRKESNSVPAKDSGDIRILWERGFSVEESENAVKTASSLPASSSVSPMIVAYRNRVGPKFTIRLEKQKNEDWEDETVAIESIYGDENVKKDDKECAISVSVENKVLVTFTNVLGYPQTAPPLIYLSYIDSSSSSGGSSNSSDREMIATCLEVAVAAALECVESGSGPCMYSVIDAISTELSKMRSTNSNTESYATTKATQKLSSSSSAVPKPRGVNAAAFTPPPRLLANQQGDTNRNKNNEKRNNARNQLSRAQIEQESARLKDAYDLWQRDCKSNKHSAAFKMQTVRNNLPASESRDKITKLVESNAVVVLSGETGCGKSTQVPQFILENAIFNQKGGETNIICTQPRRISAIGLAERVANERDEKVGGVVGYSVRLESKTSKETRLLFCTTGILLRRLLSDPTLESVTHVILDEVHERSVDSDVLLLLLRRVVQKRPNLKLVLMSATADADLFADYFQKPSKRANENAIKAVETSKITIPGFTHPVKEYYLEDVFQETRFLVGQKSKYAKTAVEKKRQLALLENEEDIVDPNALLSSSDDEDYDDNRQADREVPESWDVAELDEIVASSKKQKKKNKNDEDNEDDEDDTSDSDDDDDDDDAEDWALNKNQAAKKRASIPKLSPVTNNNNIDNNETTADENMKQRKEEEERERQTELALARKHLEENYSDDVKRSIQNVDESVLNYELIENTLSAIIRKEFKEGMESIVPKGGKPMEKDTYGAFLIFMPGQAEILKLIRVLEQSRLLEVSEVGELDFLPLYGQLSAAEQRRIFQKPRLGVRKIVVATNIAETSVTIDDIRYVIDTGRQKEMRYDSERGLSCLEDCWVSKAQAKQRRGRAGRTTPGACFRLFSRTQFANFEKTQAPEMLRTPLQSLVLNIKSMAPESGTAKGTLSLALTPPDENALDLAVQELKDLKAMALVNNTEEIVTPLGKHLTHMPCDPRLGKMLVYASLLGCLDPMLTIASAMSGRPLFYSPKDNREDAEKKKRAFAVGKSDHLAVVNAFDGWLNAKKRGGRGAERRFCDENYLSSQALEAVLQSRVDFAQILSDLGFVSRNYALRVKRFGRAKDDTTNSSYGNIGGGLKDEVDVNSNVSRIIKAALVAGLYPKLVRAQHPVAKYAKTIGGAVEKMASGREMKYYSRDVGRVFLHPTSVNFNVGKYESTWLVYGDRVQTSKVFVRDCTMVGSYPLLLFGGELDVKHEQGKLVLDDWCEFNAPAKIGVLARELRKKIDQLLTNKVNSPGPISMDNSIVKAMLTLIESEGM</sequence>
<dbReference type="Pfam" id="PF00270">
    <property type="entry name" value="DEAD"/>
    <property type="match status" value="1"/>
</dbReference>
<dbReference type="Gene3D" id="1.20.120.1080">
    <property type="match status" value="1"/>
</dbReference>
<dbReference type="InterPro" id="IPR059023">
    <property type="entry name" value="RNA_hel_CTD"/>
</dbReference>
<gene>
    <name evidence="10" type="ORF">Bathy02g00460</name>
</gene>
<feature type="region of interest" description="Disordered" evidence="7">
    <location>
        <begin position="939"/>
        <end position="1062"/>
    </location>
</feature>
<dbReference type="GO" id="GO:0004386">
    <property type="term" value="F:helicase activity"/>
    <property type="evidence" value="ECO:0007669"/>
    <property type="project" value="UniProtKB-KW"/>
</dbReference>
<dbReference type="Pfam" id="PF26026">
    <property type="entry name" value="RNA_hel_CTD"/>
    <property type="match status" value="1"/>
</dbReference>
<proteinExistence type="inferred from homology"/>
<feature type="compositionally biased region" description="Basic and acidic residues" evidence="7">
    <location>
        <begin position="104"/>
        <end position="114"/>
    </location>
</feature>
<feature type="region of interest" description="Disordered" evidence="7">
    <location>
        <begin position="104"/>
        <end position="134"/>
    </location>
</feature>
<dbReference type="Pfam" id="PF07717">
    <property type="entry name" value="OB_NTP_bind"/>
    <property type="match status" value="1"/>
</dbReference>
<comment type="similarity">
    <text evidence="6">Belongs to the DExH box helicase family.</text>
</comment>
<evidence type="ECO:0000256" key="2">
    <source>
        <dbReference type="ARBA" id="ARBA00022801"/>
    </source>
</evidence>
<dbReference type="PANTHER" id="PTHR18934">
    <property type="entry name" value="ATP-DEPENDENT RNA HELICASE"/>
    <property type="match status" value="1"/>
</dbReference>
<feature type="compositionally biased region" description="Basic and acidic residues" evidence="7">
    <location>
        <begin position="254"/>
        <end position="272"/>
    </location>
</feature>
<dbReference type="Gene3D" id="3.40.50.300">
    <property type="entry name" value="P-loop containing nucleotide triphosphate hydrolases"/>
    <property type="match status" value="2"/>
</dbReference>
<dbReference type="GO" id="GO:0003723">
    <property type="term" value="F:RNA binding"/>
    <property type="evidence" value="ECO:0007669"/>
    <property type="project" value="UniProtKB-KW"/>
</dbReference>
<keyword evidence="4" id="KW-0067">ATP-binding</keyword>
<feature type="compositionally biased region" description="Polar residues" evidence="7">
    <location>
        <begin position="591"/>
        <end position="614"/>
    </location>
</feature>
<evidence type="ECO:0000259" key="9">
    <source>
        <dbReference type="PROSITE" id="PS51194"/>
    </source>
</evidence>
<keyword evidence="5" id="KW-0694">RNA-binding</keyword>
<dbReference type="GO" id="GO:0005524">
    <property type="term" value="F:ATP binding"/>
    <property type="evidence" value="ECO:0007669"/>
    <property type="project" value="UniProtKB-KW"/>
</dbReference>
<dbReference type="PROSITE" id="PS51194">
    <property type="entry name" value="HELICASE_CTER"/>
    <property type="match status" value="1"/>
</dbReference>
<feature type="compositionally biased region" description="Acidic residues" evidence="7">
    <location>
        <begin position="988"/>
        <end position="1011"/>
    </location>
</feature>
<evidence type="ECO:0000256" key="5">
    <source>
        <dbReference type="ARBA" id="ARBA00022884"/>
    </source>
</evidence>
<dbReference type="InterPro" id="IPR011709">
    <property type="entry name" value="DEAD-box_helicase_OB_fold"/>
</dbReference>
<name>K8EB32_9CHLO</name>
<dbReference type="OrthoDB" id="5600252at2759"/>
<dbReference type="InterPro" id="IPR001650">
    <property type="entry name" value="Helicase_C-like"/>
</dbReference>
<dbReference type="SMART" id="SM00847">
    <property type="entry name" value="HA2"/>
    <property type="match status" value="1"/>
</dbReference>
<dbReference type="RefSeq" id="XP_007514734.1">
    <property type="nucleotide sequence ID" value="XM_007514672.1"/>
</dbReference>
<dbReference type="CDD" id="cd17917">
    <property type="entry name" value="DEXHc_RHA-like"/>
    <property type="match status" value="1"/>
</dbReference>
<keyword evidence="2" id="KW-0378">Hydrolase</keyword>
<dbReference type="KEGG" id="bpg:Bathy02g00460"/>
<keyword evidence="11" id="KW-1185">Reference proteome</keyword>
<dbReference type="InterPro" id="IPR007502">
    <property type="entry name" value="Helicase-assoc_dom"/>
</dbReference>